<dbReference type="PANTHER" id="PTHR35004:SF6">
    <property type="entry name" value="TRANSPOSASE"/>
    <property type="match status" value="1"/>
</dbReference>
<dbReference type="InterPro" id="IPR001584">
    <property type="entry name" value="Integrase_cat-core"/>
</dbReference>
<dbReference type="STRING" id="121290.APY04_3542"/>
<gene>
    <name evidence="2" type="ORF">APY04_3542</name>
</gene>
<evidence type="ECO:0000259" key="1">
    <source>
        <dbReference type="PROSITE" id="PS50994"/>
    </source>
</evidence>
<sequence>MGRGADTLKVFIATLGWSCIAYVEFCDDEKVETLIRAHENALLAFGGAPKEVLYDNMRTVVLERNAYGRGVHRFHAGFLDYARHAGFMPRLCQPYWAQTKGKVERIIGYLKRSFWIPFVASMRQAGLRPDKQAANAAVARWLREVANTRIHATTGEVPAERLLIERQSLQPLSTLYGVRSIRSVQQQSAAPRKAIIGYQHPLSVSDALFPEVCS</sequence>
<dbReference type="PATRIC" id="fig|121290.4.peg.2251"/>
<evidence type="ECO:0000313" key="2">
    <source>
        <dbReference type="EMBL" id="KWT64005.1"/>
    </source>
</evidence>
<accession>A0A120CT27</accession>
<dbReference type="EMBL" id="LMTR01000096">
    <property type="protein sequence ID" value="KWT64005.1"/>
    <property type="molecule type" value="Genomic_DNA"/>
</dbReference>
<dbReference type="Proteomes" id="UP000059074">
    <property type="component" value="Unassembled WGS sequence"/>
</dbReference>
<evidence type="ECO:0000313" key="3">
    <source>
        <dbReference type="Proteomes" id="UP000059074"/>
    </source>
</evidence>
<dbReference type="PANTHER" id="PTHR35004">
    <property type="entry name" value="TRANSPOSASE RV3428C-RELATED"/>
    <property type="match status" value="1"/>
</dbReference>
<dbReference type="AlphaFoldDB" id="A0A120CT27"/>
<keyword evidence="3" id="KW-1185">Reference proteome</keyword>
<dbReference type="InterPro" id="IPR036397">
    <property type="entry name" value="RNaseH_sf"/>
</dbReference>
<dbReference type="SUPFAM" id="SSF53098">
    <property type="entry name" value="Ribonuclease H-like"/>
    <property type="match status" value="1"/>
</dbReference>
<reference evidence="2 3" key="1">
    <citation type="submission" date="2015-10" db="EMBL/GenBank/DDBJ databases">
        <title>Transcriptomic analysis of a linuron degrading triple-species bacterial consortium.</title>
        <authorList>
            <person name="Albers P."/>
        </authorList>
    </citation>
    <scope>NUCLEOTIDE SEQUENCE [LARGE SCALE GENOMIC DNA]</scope>
    <source>
        <strain evidence="2 3">WDL6</strain>
    </source>
</reference>
<dbReference type="Gene3D" id="3.30.420.10">
    <property type="entry name" value="Ribonuclease H-like superfamily/Ribonuclease H"/>
    <property type="match status" value="1"/>
</dbReference>
<dbReference type="InterPro" id="IPR012337">
    <property type="entry name" value="RNaseH-like_sf"/>
</dbReference>
<dbReference type="NCBIfam" id="NF033546">
    <property type="entry name" value="transpos_IS21"/>
    <property type="match status" value="1"/>
</dbReference>
<organism evidence="2 3">
    <name type="scientific">Hyphomicrobium sulfonivorans</name>
    <dbReference type="NCBI Taxonomy" id="121290"/>
    <lineage>
        <taxon>Bacteria</taxon>
        <taxon>Pseudomonadati</taxon>
        <taxon>Pseudomonadota</taxon>
        <taxon>Alphaproteobacteria</taxon>
        <taxon>Hyphomicrobiales</taxon>
        <taxon>Hyphomicrobiaceae</taxon>
        <taxon>Hyphomicrobium</taxon>
    </lineage>
</organism>
<name>A0A120CT27_HYPSL</name>
<comment type="caution">
    <text evidence="2">The sequence shown here is derived from an EMBL/GenBank/DDBJ whole genome shotgun (WGS) entry which is preliminary data.</text>
</comment>
<proteinExistence type="predicted"/>
<dbReference type="GO" id="GO:0015074">
    <property type="term" value="P:DNA integration"/>
    <property type="evidence" value="ECO:0007669"/>
    <property type="project" value="InterPro"/>
</dbReference>
<dbReference type="GO" id="GO:0003676">
    <property type="term" value="F:nucleic acid binding"/>
    <property type="evidence" value="ECO:0007669"/>
    <property type="project" value="InterPro"/>
</dbReference>
<dbReference type="PROSITE" id="PS50994">
    <property type="entry name" value="INTEGRASE"/>
    <property type="match status" value="1"/>
</dbReference>
<feature type="domain" description="Integrase catalytic" evidence="1">
    <location>
        <begin position="1"/>
        <end position="166"/>
    </location>
</feature>
<protein>
    <submittedName>
        <fullName evidence="2">Mobile element protein</fullName>
    </submittedName>
</protein>